<dbReference type="RefSeq" id="WP_097317892.1">
    <property type="nucleotide sequence ID" value="NZ_OBDY01000001.1"/>
</dbReference>
<accession>A0A285F422</accession>
<keyword evidence="1" id="KW-0812">Transmembrane</keyword>
<feature type="transmembrane region" description="Helical" evidence="1">
    <location>
        <begin position="12"/>
        <end position="28"/>
    </location>
</feature>
<dbReference type="EMBL" id="OBDY01000001">
    <property type="protein sequence ID" value="SNY06070.1"/>
    <property type="molecule type" value="Genomic_DNA"/>
</dbReference>
<proteinExistence type="predicted"/>
<evidence type="ECO:0000313" key="3">
    <source>
        <dbReference type="Proteomes" id="UP000219612"/>
    </source>
</evidence>
<dbReference type="AlphaFoldDB" id="A0A285F422"/>
<evidence type="ECO:0000313" key="2">
    <source>
        <dbReference type="EMBL" id="SNY06070.1"/>
    </source>
</evidence>
<protein>
    <submittedName>
        <fullName evidence="2">Uncharacterized protein</fullName>
    </submittedName>
</protein>
<name>A0A285F422_9ACTN</name>
<keyword evidence="1" id="KW-0472">Membrane</keyword>
<sequence length="71" mass="7630">MNCRRYGSKPTLGLWVLIGFADLVVLTVTIGPLAMFAIIALLAVFAGGIYAARTLTKRAEVPAKAVVRRRA</sequence>
<dbReference type="OrthoDB" id="3404367at2"/>
<reference evidence="2 3" key="1">
    <citation type="submission" date="2017-09" db="EMBL/GenBank/DDBJ databases">
        <authorList>
            <person name="Ehlers B."/>
            <person name="Leendertz F.H."/>
        </authorList>
    </citation>
    <scope>NUCLEOTIDE SEQUENCE [LARGE SCALE GENOMIC DNA]</scope>
    <source>
        <strain evidence="2 3">CGMCC 4.6857</strain>
    </source>
</reference>
<dbReference type="Proteomes" id="UP000219612">
    <property type="component" value="Unassembled WGS sequence"/>
</dbReference>
<evidence type="ECO:0000256" key="1">
    <source>
        <dbReference type="SAM" id="Phobius"/>
    </source>
</evidence>
<keyword evidence="1" id="KW-1133">Transmembrane helix</keyword>
<keyword evidence="3" id="KW-1185">Reference proteome</keyword>
<feature type="transmembrane region" description="Helical" evidence="1">
    <location>
        <begin position="34"/>
        <end position="52"/>
    </location>
</feature>
<organism evidence="2 3">
    <name type="scientific">Paractinoplanes atraurantiacus</name>
    <dbReference type="NCBI Taxonomy" id="1036182"/>
    <lineage>
        <taxon>Bacteria</taxon>
        <taxon>Bacillati</taxon>
        <taxon>Actinomycetota</taxon>
        <taxon>Actinomycetes</taxon>
        <taxon>Micromonosporales</taxon>
        <taxon>Micromonosporaceae</taxon>
        <taxon>Paractinoplanes</taxon>
    </lineage>
</organism>
<gene>
    <name evidence="2" type="ORF">SAMN05421748_101620</name>
</gene>